<dbReference type="AlphaFoldDB" id="A0ABD2B1M8"/>
<name>A0ABD2B1M8_VESSQ</name>
<dbReference type="GO" id="GO:0016301">
    <property type="term" value="F:kinase activity"/>
    <property type="evidence" value="ECO:0007669"/>
    <property type="project" value="UniProtKB-KW"/>
</dbReference>
<dbReference type="Proteomes" id="UP001607302">
    <property type="component" value="Unassembled WGS sequence"/>
</dbReference>
<keyword evidence="4" id="KW-0418">Kinase</keyword>
<proteinExistence type="predicted"/>
<dbReference type="PROSITE" id="PS50001">
    <property type="entry name" value="SH2"/>
    <property type="match status" value="1"/>
</dbReference>
<feature type="region of interest" description="Disordered" evidence="2">
    <location>
        <begin position="1"/>
        <end position="32"/>
    </location>
</feature>
<keyword evidence="5" id="KW-1185">Reference proteome</keyword>
<comment type="caution">
    <text evidence="4">The sequence shown here is derived from an EMBL/GenBank/DDBJ whole genome shotgun (WGS) entry which is preliminary data.</text>
</comment>
<dbReference type="EMBL" id="JAUDFV010000133">
    <property type="protein sequence ID" value="KAL2726626.1"/>
    <property type="molecule type" value="Genomic_DNA"/>
</dbReference>
<evidence type="ECO:0000313" key="5">
    <source>
        <dbReference type="Proteomes" id="UP001607302"/>
    </source>
</evidence>
<evidence type="ECO:0000256" key="2">
    <source>
        <dbReference type="SAM" id="MobiDB-lite"/>
    </source>
</evidence>
<dbReference type="Pfam" id="PF00017">
    <property type="entry name" value="SH2"/>
    <property type="match status" value="1"/>
</dbReference>
<sequence length="71" mass="7963">MGNCFSSSRDPDKDNSDRIGNPNIDAVVSPTSPIKRIEAEKKLLLPENDHGAFLIRDSESRHNDYSLSDFE</sequence>
<gene>
    <name evidence="4" type="ORF">V1478_006904</name>
</gene>
<keyword evidence="4" id="KW-0808">Transferase</keyword>
<keyword evidence="1" id="KW-0727">SH2 domain</keyword>
<dbReference type="InterPro" id="IPR000980">
    <property type="entry name" value="SH2"/>
</dbReference>
<dbReference type="InterPro" id="IPR036860">
    <property type="entry name" value="SH2_dom_sf"/>
</dbReference>
<evidence type="ECO:0000313" key="4">
    <source>
        <dbReference type="EMBL" id="KAL2726626.1"/>
    </source>
</evidence>
<reference evidence="4 5" key="1">
    <citation type="journal article" date="2024" name="Ann. Entomol. Soc. Am.">
        <title>Genomic analyses of the southern and eastern yellowjacket wasps (Hymenoptera: Vespidae) reveal evolutionary signatures of social life.</title>
        <authorList>
            <person name="Catto M.A."/>
            <person name="Caine P.B."/>
            <person name="Orr S.E."/>
            <person name="Hunt B.G."/>
            <person name="Goodisman M.A.D."/>
        </authorList>
    </citation>
    <scope>NUCLEOTIDE SEQUENCE [LARGE SCALE GENOMIC DNA]</scope>
    <source>
        <strain evidence="4">233</strain>
        <tissue evidence="4">Head and thorax</tissue>
    </source>
</reference>
<evidence type="ECO:0000259" key="3">
    <source>
        <dbReference type="PROSITE" id="PS50001"/>
    </source>
</evidence>
<accession>A0ABD2B1M8</accession>
<dbReference type="Gene3D" id="3.30.505.10">
    <property type="entry name" value="SH2 domain"/>
    <property type="match status" value="1"/>
</dbReference>
<organism evidence="4 5">
    <name type="scientific">Vespula squamosa</name>
    <name type="common">Southern yellow jacket</name>
    <name type="synonym">Wasp</name>
    <dbReference type="NCBI Taxonomy" id="30214"/>
    <lineage>
        <taxon>Eukaryota</taxon>
        <taxon>Metazoa</taxon>
        <taxon>Ecdysozoa</taxon>
        <taxon>Arthropoda</taxon>
        <taxon>Hexapoda</taxon>
        <taxon>Insecta</taxon>
        <taxon>Pterygota</taxon>
        <taxon>Neoptera</taxon>
        <taxon>Endopterygota</taxon>
        <taxon>Hymenoptera</taxon>
        <taxon>Apocrita</taxon>
        <taxon>Aculeata</taxon>
        <taxon>Vespoidea</taxon>
        <taxon>Vespidae</taxon>
        <taxon>Vespinae</taxon>
        <taxon>Vespula</taxon>
    </lineage>
</organism>
<feature type="domain" description="SH2" evidence="3">
    <location>
        <begin position="34"/>
        <end position="71"/>
    </location>
</feature>
<evidence type="ECO:0000256" key="1">
    <source>
        <dbReference type="PROSITE-ProRule" id="PRU00191"/>
    </source>
</evidence>
<protein>
    <submittedName>
        <fullName evidence="4">Tyrosine-protein kinase Src42A isoform X4</fullName>
    </submittedName>
</protein>
<dbReference type="SUPFAM" id="SSF55550">
    <property type="entry name" value="SH2 domain"/>
    <property type="match status" value="1"/>
</dbReference>